<dbReference type="KEGG" id="bvi:Bcep1808_7003"/>
<dbReference type="Proteomes" id="UP000002287">
    <property type="component" value="Plasmid pBVIE01"/>
</dbReference>
<evidence type="ECO:0000313" key="2">
    <source>
        <dbReference type="Proteomes" id="UP000002287"/>
    </source>
</evidence>
<dbReference type="AlphaFoldDB" id="A4JUD6"/>
<keyword evidence="1" id="KW-0614">Plasmid</keyword>
<organism evidence="1 2">
    <name type="scientific">Burkholderia vietnamiensis (strain G4 / LMG 22486)</name>
    <name type="common">Burkholderia cepacia (strain R1808)</name>
    <dbReference type="NCBI Taxonomy" id="269482"/>
    <lineage>
        <taxon>Bacteria</taxon>
        <taxon>Pseudomonadati</taxon>
        <taxon>Pseudomonadota</taxon>
        <taxon>Betaproteobacteria</taxon>
        <taxon>Burkholderiales</taxon>
        <taxon>Burkholderiaceae</taxon>
        <taxon>Burkholderia</taxon>
        <taxon>Burkholderia cepacia complex</taxon>
    </lineage>
</organism>
<dbReference type="HOGENOM" id="CLU_1746213_0_0_4"/>
<dbReference type="EMBL" id="CP000617">
    <property type="protein sequence ID" value="ABO59889.1"/>
    <property type="molecule type" value="Genomic_DNA"/>
</dbReference>
<name>A4JUD6_BURVG</name>
<reference evidence="1 2" key="1">
    <citation type="submission" date="2007-03" db="EMBL/GenBank/DDBJ databases">
        <title>Complete sequence of plasmid pBVIE01 of Burkholderia vietnamiensis G4.</title>
        <authorList>
            <consortium name="US DOE Joint Genome Institute"/>
            <person name="Copeland A."/>
            <person name="Lucas S."/>
            <person name="Lapidus A."/>
            <person name="Barry K."/>
            <person name="Detter J.C."/>
            <person name="Glavina del Rio T."/>
            <person name="Hammon N."/>
            <person name="Israni S."/>
            <person name="Dalin E."/>
            <person name="Tice H."/>
            <person name="Pitluck S."/>
            <person name="Chain P."/>
            <person name="Malfatti S."/>
            <person name="Shin M."/>
            <person name="Vergez L."/>
            <person name="Schmutz J."/>
            <person name="Larimer F."/>
            <person name="Land M."/>
            <person name="Hauser L."/>
            <person name="Kyrpides N."/>
            <person name="Tiedje J."/>
            <person name="Richardson P."/>
        </authorList>
    </citation>
    <scope>NUCLEOTIDE SEQUENCE [LARGE SCALE GENOMIC DNA]</scope>
    <source>
        <strain evidence="2">G4 / LMG 22486</strain>
        <plasmid evidence="1 2">pBVIE01</plasmid>
    </source>
</reference>
<accession>A4JUD6</accession>
<sequence length="149" mass="16400">MQNRLLYHSTPSSNRENIVFEGLSELFDRTGSGAVFLTDVPPPRKLGLDVWLVDASGLHLDPDHTGEPESGESWQMFYGTIEPDRLTLEKIRLHVVATSAELHGEMLVRVTNPETGEESALYRPDEAVEIVRLAQTGQLLGSFLSGVAA</sequence>
<gene>
    <name evidence="1" type="ordered locus">Bcep1808_7003</name>
</gene>
<evidence type="ECO:0000313" key="1">
    <source>
        <dbReference type="EMBL" id="ABO59889.1"/>
    </source>
</evidence>
<protein>
    <submittedName>
        <fullName evidence="1">Uncharacterized protein</fullName>
    </submittedName>
</protein>
<proteinExistence type="predicted"/>
<geneLocation type="plasmid" evidence="1 2">
    <name>pBVIE01</name>
</geneLocation>